<dbReference type="RefSeq" id="WP_259479362.1">
    <property type="nucleotide sequence ID" value="NZ_BAAAQY010000005.1"/>
</dbReference>
<dbReference type="Proteomes" id="UP001500929">
    <property type="component" value="Unassembled WGS sequence"/>
</dbReference>
<dbReference type="InterPro" id="IPR006034">
    <property type="entry name" value="Asparaginase/glutaminase-like"/>
</dbReference>
<dbReference type="Gene3D" id="3.40.50.40">
    <property type="match status" value="1"/>
</dbReference>
<name>A0ABP5QIA2_9MICO</name>
<dbReference type="SMART" id="SM00870">
    <property type="entry name" value="Asparaginase"/>
    <property type="match status" value="1"/>
</dbReference>
<feature type="domain" description="L-asparaginase N-terminal" evidence="2">
    <location>
        <begin position="235"/>
        <end position="342"/>
    </location>
</feature>
<evidence type="ECO:0000259" key="2">
    <source>
        <dbReference type="Pfam" id="PF00710"/>
    </source>
</evidence>
<sequence>MSFSPDRRARVVIFSGPRATIQNSAALRTSQSVRRARGLSGADDTQPESLRSQHLAAPVTAYVAAFSAHPLERDSAELYGPVDGWLDPATGEFSETEIAGGTAVYKVTLDPADGPFPLPYAATQANGEPWNGPFDDNGTARQLFYPDASRIVNEIDHFGLDGYGANNLMGELADFDFVRAAPSGGYTKGQAAADRTDTPTPAGFRGEPGDLAPEVLGENFFPYMPMRQEPALPTLATLTNIVYETLASGDYDGAIWLEGSPTTEETVYWFNLLIPTRRPLIGNCSQYGHGVFGNDGDHNLVQSTAYIASRVWADENGDDRVGTVMIQNGQVFTSREVMKADARPGGYVAWGGHGGIVGNTVEDPVLQFVPVAKHTHTSALTLDRLPASVTGLHGEPVTTLSEKGHLLPEAMPKVTVARYVNYGQDDFSDSADSEVEILARIEKNLRDHPLAGIVAEGSAPYGGVYESMRAALLQAVFRGMPVVSVGRGGGGYAFAMATLGGLLIRGSNLSAPKARILLMAALLKFGALPVPADPDAPTEAELAAIRSKVAEYQTVFDTH</sequence>
<feature type="region of interest" description="Disordered" evidence="1">
    <location>
        <begin position="186"/>
        <end position="209"/>
    </location>
</feature>
<reference evidence="4" key="1">
    <citation type="journal article" date="2019" name="Int. J. Syst. Evol. Microbiol.">
        <title>The Global Catalogue of Microorganisms (GCM) 10K type strain sequencing project: providing services to taxonomists for standard genome sequencing and annotation.</title>
        <authorList>
            <consortium name="The Broad Institute Genomics Platform"/>
            <consortium name="The Broad Institute Genome Sequencing Center for Infectious Disease"/>
            <person name="Wu L."/>
            <person name="Ma J."/>
        </authorList>
    </citation>
    <scope>NUCLEOTIDE SEQUENCE [LARGE SCALE GENOMIC DNA]</scope>
    <source>
        <strain evidence="4">JCM 16117</strain>
    </source>
</reference>
<dbReference type="InterPro" id="IPR037152">
    <property type="entry name" value="L-asparaginase_N_sf"/>
</dbReference>
<dbReference type="PIRSF" id="PIRSF001220">
    <property type="entry name" value="L-ASNase_gatD"/>
    <property type="match status" value="1"/>
</dbReference>
<gene>
    <name evidence="3" type="ORF">GCM10009851_18800</name>
</gene>
<proteinExistence type="predicted"/>
<accession>A0ABP5QIA2</accession>
<dbReference type="PROSITE" id="PS51732">
    <property type="entry name" value="ASN_GLN_ASE_3"/>
    <property type="match status" value="1"/>
</dbReference>
<feature type="region of interest" description="Disordered" evidence="1">
    <location>
        <begin position="30"/>
        <end position="51"/>
    </location>
</feature>
<dbReference type="EMBL" id="BAAAQY010000005">
    <property type="protein sequence ID" value="GAA2234031.1"/>
    <property type="molecule type" value="Genomic_DNA"/>
</dbReference>
<evidence type="ECO:0000256" key="1">
    <source>
        <dbReference type="SAM" id="MobiDB-lite"/>
    </source>
</evidence>
<dbReference type="Pfam" id="PF00710">
    <property type="entry name" value="Asparaginase"/>
    <property type="match status" value="1"/>
</dbReference>
<comment type="caution">
    <text evidence="3">The sequence shown here is derived from an EMBL/GenBank/DDBJ whole genome shotgun (WGS) entry which is preliminary data.</text>
</comment>
<dbReference type="SUPFAM" id="SSF53774">
    <property type="entry name" value="Glutaminase/Asparaginase"/>
    <property type="match status" value="1"/>
</dbReference>
<evidence type="ECO:0000313" key="4">
    <source>
        <dbReference type="Proteomes" id="UP001500929"/>
    </source>
</evidence>
<evidence type="ECO:0000313" key="3">
    <source>
        <dbReference type="EMBL" id="GAA2234031.1"/>
    </source>
</evidence>
<dbReference type="InterPro" id="IPR027474">
    <property type="entry name" value="L-asparaginase_N"/>
</dbReference>
<dbReference type="InterPro" id="IPR036152">
    <property type="entry name" value="Asp/glu_Ase-like_sf"/>
</dbReference>
<dbReference type="Gene3D" id="3.40.50.1170">
    <property type="entry name" value="L-asparaginase, N-terminal domain"/>
    <property type="match status" value="1"/>
</dbReference>
<dbReference type="PIRSF" id="PIRSF500176">
    <property type="entry name" value="L_ASNase"/>
    <property type="match status" value="1"/>
</dbReference>
<dbReference type="InterPro" id="IPR027473">
    <property type="entry name" value="L-asparaginase_C"/>
</dbReference>
<protein>
    <submittedName>
        <fullName evidence="3">Asparaginase domain-containing protein</fullName>
    </submittedName>
</protein>
<keyword evidence="4" id="KW-1185">Reference proteome</keyword>
<organism evidence="3 4">
    <name type="scientific">Herbiconiux moechotypicola</name>
    <dbReference type="NCBI Taxonomy" id="637393"/>
    <lineage>
        <taxon>Bacteria</taxon>
        <taxon>Bacillati</taxon>
        <taxon>Actinomycetota</taxon>
        <taxon>Actinomycetes</taxon>
        <taxon>Micrococcales</taxon>
        <taxon>Microbacteriaceae</taxon>
        <taxon>Herbiconiux</taxon>
    </lineage>
</organism>